<proteinExistence type="predicted"/>
<sequence length="180" mass="19997">MEVRSFSEGDGSDSGESIGTAGDVEGIQPAMGEGIIITQPAIDDNFSSSPVVIDARYLDILTFGHVYASSGIRRWRRNGAVNEIDWALVNVFDEQVTPWNVVPGCRQFCIDPAAAARQDSLRMKQDTNWKEYYKNGLPNEIIVTDDDDDDTSSHLQRQPILEQPAIDLPLKISLRVFRGL</sequence>
<dbReference type="Proteomes" id="UP000504636">
    <property type="component" value="Unplaced"/>
</dbReference>
<dbReference type="OrthoDB" id="5418235at2759"/>
<name>A0A6A6YUG1_9PEZI</name>
<reference evidence="4" key="2">
    <citation type="submission" date="2020-04" db="EMBL/GenBank/DDBJ databases">
        <authorList>
            <consortium name="NCBI Genome Project"/>
        </authorList>
    </citation>
    <scope>NUCLEOTIDE SEQUENCE</scope>
    <source>
        <strain evidence="4">CBS 304.34</strain>
    </source>
</reference>
<keyword evidence="3" id="KW-1185">Reference proteome</keyword>
<gene>
    <name evidence="2 4" type="ORF">BDZ99DRAFT_277743</name>
</gene>
<evidence type="ECO:0000313" key="3">
    <source>
        <dbReference type="Proteomes" id="UP000504636"/>
    </source>
</evidence>
<accession>A0A6A6YUG1</accession>
<evidence type="ECO:0000256" key="1">
    <source>
        <dbReference type="SAM" id="MobiDB-lite"/>
    </source>
</evidence>
<feature type="region of interest" description="Disordered" evidence="1">
    <location>
        <begin position="1"/>
        <end position="24"/>
    </location>
</feature>
<dbReference type="RefSeq" id="XP_033578569.1">
    <property type="nucleotide sequence ID" value="XM_033713965.1"/>
</dbReference>
<evidence type="ECO:0000313" key="4">
    <source>
        <dbReference type="RefSeq" id="XP_033578569.1"/>
    </source>
</evidence>
<reference evidence="2 4" key="1">
    <citation type="journal article" date="2020" name="Stud. Mycol.">
        <title>101 Dothideomycetes genomes: a test case for predicting lifestyles and emergence of pathogens.</title>
        <authorList>
            <person name="Haridas S."/>
            <person name="Albert R."/>
            <person name="Binder M."/>
            <person name="Bloem J."/>
            <person name="Labutti K."/>
            <person name="Salamov A."/>
            <person name="Andreopoulos B."/>
            <person name="Baker S."/>
            <person name="Barry K."/>
            <person name="Bills G."/>
            <person name="Bluhm B."/>
            <person name="Cannon C."/>
            <person name="Castanera R."/>
            <person name="Culley D."/>
            <person name="Daum C."/>
            <person name="Ezra D."/>
            <person name="Gonzalez J."/>
            <person name="Henrissat B."/>
            <person name="Kuo A."/>
            <person name="Liang C."/>
            <person name="Lipzen A."/>
            <person name="Lutzoni F."/>
            <person name="Magnuson J."/>
            <person name="Mondo S."/>
            <person name="Nolan M."/>
            <person name="Ohm R."/>
            <person name="Pangilinan J."/>
            <person name="Park H.-J."/>
            <person name="Ramirez L."/>
            <person name="Alfaro M."/>
            <person name="Sun H."/>
            <person name="Tritt A."/>
            <person name="Yoshinaga Y."/>
            <person name="Zwiers L.-H."/>
            <person name="Turgeon B."/>
            <person name="Goodwin S."/>
            <person name="Spatafora J."/>
            <person name="Crous P."/>
            <person name="Grigoriev I."/>
        </authorList>
    </citation>
    <scope>NUCLEOTIDE SEQUENCE</scope>
    <source>
        <strain evidence="2 4">CBS 304.34</strain>
    </source>
</reference>
<protein>
    <submittedName>
        <fullName evidence="2 4">Uncharacterized protein</fullName>
    </submittedName>
</protein>
<reference evidence="4" key="3">
    <citation type="submission" date="2025-04" db="UniProtKB">
        <authorList>
            <consortium name="RefSeq"/>
        </authorList>
    </citation>
    <scope>IDENTIFICATION</scope>
    <source>
        <strain evidence="4">CBS 304.34</strain>
    </source>
</reference>
<dbReference type="AlphaFoldDB" id="A0A6A6YUG1"/>
<organism evidence="2">
    <name type="scientific">Mytilinidion resinicola</name>
    <dbReference type="NCBI Taxonomy" id="574789"/>
    <lineage>
        <taxon>Eukaryota</taxon>
        <taxon>Fungi</taxon>
        <taxon>Dikarya</taxon>
        <taxon>Ascomycota</taxon>
        <taxon>Pezizomycotina</taxon>
        <taxon>Dothideomycetes</taxon>
        <taxon>Pleosporomycetidae</taxon>
        <taxon>Mytilinidiales</taxon>
        <taxon>Mytilinidiaceae</taxon>
        <taxon>Mytilinidion</taxon>
    </lineage>
</organism>
<dbReference type="EMBL" id="MU003698">
    <property type="protein sequence ID" value="KAF2811605.1"/>
    <property type="molecule type" value="Genomic_DNA"/>
</dbReference>
<dbReference type="GeneID" id="54454858"/>
<evidence type="ECO:0000313" key="2">
    <source>
        <dbReference type="EMBL" id="KAF2811605.1"/>
    </source>
</evidence>